<feature type="domain" description="Leucine-rich repeat-containing protein 37 N-terminal" evidence="3">
    <location>
        <begin position="135"/>
        <end position="192"/>
    </location>
</feature>
<name>A0AA40LFK5_CNENI</name>
<feature type="chain" id="PRO_5041227652" description="Leucine-rich repeat-containing protein 37 N-terminal domain-containing protein" evidence="2">
    <location>
        <begin position="24"/>
        <end position="280"/>
    </location>
</feature>
<keyword evidence="2" id="KW-0732">Signal</keyword>
<evidence type="ECO:0000256" key="1">
    <source>
        <dbReference type="SAM" id="MobiDB-lite"/>
    </source>
</evidence>
<keyword evidence="5" id="KW-1185">Reference proteome</keyword>
<dbReference type="InterPro" id="IPR032754">
    <property type="entry name" value="LRRC37_N"/>
</dbReference>
<organism evidence="4 5">
    <name type="scientific">Cnephaeus nilssonii</name>
    <name type="common">Northern bat</name>
    <name type="synonym">Eptesicus nilssonii</name>
    <dbReference type="NCBI Taxonomy" id="3371016"/>
    <lineage>
        <taxon>Eukaryota</taxon>
        <taxon>Metazoa</taxon>
        <taxon>Chordata</taxon>
        <taxon>Craniata</taxon>
        <taxon>Vertebrata</taxon>
        <taxon>Euteleostomi</taxon>
        <taxon>Mammalia</taxon>
        <taxon>Eutheria</taxon>
        <taxon>Laurasiatheria</taxon>
        <taxon>Chiroptera</taxon>
        <taxon>Yangochiroptera</taxon>
        <taxon>Vespertilionidae</taxon>
        <taxon>Cnephaeus</taxon>
    </lineage>
</organism>
<sequence>MSGLHMAPRFLFLWQLLWLQVQAAPIPELAMDSILLTSIHLGPSKPWSWDQQNPGNIELPSLNNGASAVLAETPSPNPQEALAQLPPQQEASTQSTVSSEPRKFLFDHQSSKSSALPPVPVADIQTSRIHGKGRRQPPKSSTDVEVQPSHHRATDSLPDWGEVQHRLLPIGVKDVDLGVLITSEPPKKIAPSATSKISAHATFPQESPALSTLEADATAWKQTAAPPKHPAVAFPLQEPVQAQWPTIPPVDLGLTIAPEHTLGAVATAVQQTAAPPLNPG</sequence>
<proteinExistence type="predicted"/>
<dbReference type="AlphaFoldDB" id="A0AA40LFK5"/>
<feature type="compositionally biased region" description="Basic and acidic residues" evidence="1">
    <location>
        <begin position="100"/>
        <end position="110"/>
    </location>
</feature>
<comment type="caution">
    <text evidence="4">The sequence shown here is derived from an EMBL/GenBank/DDBJ whole genome shotgun (WGS) entry which is preliminary data.</text>
</comment>
<evidence type="ECO:0000259" key="3">
    <source>
        <dbReference type="Pfam" id="PF15779"/>
    </source>
</evidence>
<gene>
    <name evidence="4" type="ORF">QTO34_009669</name>
</gene>
<feature type="region of interest" description="Disordered" evidence="1">
    <location>
        <begin position="68"/>
        <end position="158"/>
    </location>
</feature>
<evidence type="ECO:0000313" key="5">
    <source>
        <dbReference type="Proteomes" id="UP001177744"/>
    </source>
</evidence>
<dbReference type="Pfam" id="PF15779">
    <property type="entry name" value="LRRC37"/>
    <property type="match status" value="1"/>
</dbReference>
<feature type="signal peptide" evidence="2">
    <location>
        <begin position="1"/>
        <end position="23"/>
    </location>
</feature>
<reference evidence="4" key="1">
    <citation type="submission" date="2023-06" db="EMBL/GenBank/DDBJ databases">
        <title>Reference genome for the Northern bat (Eptesicus nilssonii), a most northern bat species.</title>
        <authorList>
            <person name="Laine V.N."/>
            <person name="Pulliainen A.T."/>
            <person name="Lilley T.M."/>
        </authorList>
    </citation>
    <scope>NUCLEOTIDE SEQUENCE</scope>
    <source>
        <strain evidence="4">BLF_Eptnil</strain>
        <tissue evidence="4">Kidney</tissue>
    </source>
</reference>
<protein>
    <recommendedName>
        <fullName evidence="3">Leucine-rich repeat-containing protein 37 N-terminal domain-containing protein</fullName>
    </recommendedName>
</protein>
<dbReference type="Proteomes" id="UP001177744">
    <property type="component" value="Unassembled WGS sequence"/>
</dbReference>
<evidence type="ECO:0000256" key="2">
    <source>
        <dbReference type="SAM" id="SignalP"/>
    </source>
</evidence>
<evidence type="ECO:0000313" key="4">
    <source>
        <dbReference type="EMBL" id="KAK1331696.1"/>
    </source>
</evidence>
<dbReference type="EMBL" id="JAULJE010000020">
    <property type="protein sequence ID" value="KAK1331696.1"/>
    <property type="molecule type" value="Genomic_DNA"/>
</dbReference>
<accession>A0AA40LFK5</accession>
<feature type="compositionally biased region" description="Low complexity" evidence="1">
    <location>
        <begin position="78"/>
        <end position="91"/>
    </location>
</feature>